<evidence type="ECO:0000313" key="2">
    <source>
        <dbReference type="EMBL" id="MDB7904960.1"/>
    </source>
</evidence>
<evidence type="ECO:0000313" key="6">
    <source>
        <dbReference type="Proteomes" id="UP000429811"/>
    </source>
</evidence>
<reference evidence="2" key="3">
    <citation type="submission" date="2023-01" db="EMBL/GenBank/DDBJ databases">
        <title>Human gut microbiome strain richness.</title>
        <authorList>
            <person name="Chen-Liaw A."/>
        </authorList>
    </citation>
    <scope>NUCLEOTIDE SEQUENCE</scope>
    <source>
        <strain evidence="3">1001287st1_F4_1001285I_161205</strain>
        <strain evidence="2">2225st1_A6_2225SCRN_200828</strain>
    </source>
</reference>
<evidence type="ECO:0000313" key="4">
    <source>
        <dbReference type="EMBL" id="MSB49626.1"/>
    </source>
</evidence>
<proteinExistence type="predicted"/>
<dbReference type="Proteomes" id="UP000429811">
    <property type="component" value="Unassembled WGS sequence"/>
</dbReference>
<reference evidence="4 6" key="2">
    <citation type="journal article" date="2019" name="Nat. Med.">
        <title>A library of human gut bacterial isolates paired with longitudinal multiomics data enables mechanistic microbiome research.</title>
        <authorList>
            <person name="Poyet M."/>
            <person name="Groussin M."/>
            <person name="Gibbons S.M."/>
            <person name="Avila-Pacheco J."/>
            <person name="Jiang X."/>
            <person name="Kearney S.M."/>
            <person name="Perrotta A.R."/>
            <person name="Berdy B."/>
            <person name="Zhao S."/>
            <person name="Lieberman T.D."/>
            <person name="Swanson P.K."/>
            <person name="Smith M."/>
            <person name="Roesemann S."/>
            <person name="Alexander J.E."/>
            <person name="Rich S.A."/>
            <person name="Livny J."/>
            <person name="Vlamakis H."/>
            <person name="Clish C."/>
            <person name="Bullock K."/>
            <person name="Deik A."/>
            <person name="Scott J."/>
            <person name="Pierce K.A."/>
            <person name="Xavier R.J."/>
            <person name="Alm E.J."/>
        </authorList>
    </citation>
    <scope>NUCLEOTIDE SEQUENCE [LARGE SCALE GENOMIC DNA]</scope>
    <source>
        <strain evidence="4 6">BIOML-A5</strain>
    </source>
</reference>
<dbReference type="EMBL" id="JAQLWO010000002">
    <property type="protein sequence ID" value="MDB7904960.1"/>
    <property type="molecule type" value="Genomic_DNA"/>
</dbReference>
<dbReference type="Proteomes" id="UP001211173">
    <property type="component" value="Unassembled WGS sequence"/>
</dbReference>
<dbReference type="EMBL" id="JAQLWV010000014">
    <property type="protein sequence ID" value="MDB7933547.1"/>
    <property type="molecule type" value="Genomic_DNA"/>
</dbReference>
<name>A0A173Z1U3_FLAPL</name>
<sequence length="227" mass="25802">MANCLEITLWYPEDKFNALSTALEPAGSSVEEELGRVLTELYERLVPSEQRVEIAEKLAREEQHEAEERVRHEAETYRVSVLKLTAGRACEYHKLTRAWDLLALAAFIRETVRKSPSSPSGDFRSRLGETERLSTQDFAELSMARFRNDPHVNGAFQVDFPSGRFSFVMPGEGWRSYALKDISAAIYKAGRKSGLSKLERLHRFFDALTDKLYFTSEVEWNGGSGDV</sequence>
<gene>
    <name evidence="1" type="ORF">ERS852411_00336</name>
    <name evidence="4" type="ORF">GKE90_13130</name>
    <name evidence="2" type="ORF">PND83_03125</name>
    <name evidence="3" type="ORF">PNE06_10730</name>
</gene>
<dbReference type="Proteomes" id="UP000095746">
    <property type="component" value="Unassembled WGS sequence"/>
</dbReference>
<accession>A0A173Z1U3</accession>
<reference evidence="1 5" key="1">
    <citation type="submission" date="2015-09" db="EMBL/GenBank/DDBJ databases">
        <authorList>
            <consortium name="Pathogen Informatics"/>
        </authorList>
    </citation>
    <scope>NUCLEOTIDE SEQUENCE [LARGE SCALE GENOMIC DNA]</scope>
    <source>
        <strain evidence="1 5">2789STDY5608854</strain>
    </source>
</reference>
<protein>
    <submittedName>
        <fullName evidence="1">Uncharacterized protein</fullName>
    </submittedName>
</protein>
<evidence type="ECO:0000313" key="5">
    <source>
        <dbReference type="Proteomes" id="UP000095746"/>
    </source>
</evidence>
<organism evidence="1 5">
    <name type="scientific">Flavonifractor plautii</name>
    <name type="common">Fusobacterium plautii</name>
    <dbReference type="NCBI Taxonomy" id="292800"/>
    <lineage>
        <taxon>Bacteria</taxon>
        <taxon>Bacillati</taxon>
        <taxon>Bacillota</taxon>
        <taxon>Clostridia</taxon>
        <taxon>Eubacteriales</taxon>
        <taxon>Oscillospiraceae</taxon>
        <taxon>Flavonifractor</taxon>
    </lineage>
</organism>
<dbReference type="RefSeq" id="WP_009259429.1">
    <property type="nucleotide sequence ID" value="NZ_BAABZG010000001.1"/>
</dbReference>
<dbReference type="EMBL" id="CYZT01000010">
    <property type="protein sequence ID" value="CUN69700.1"/>
    <property type="molecule type" value="Genomic_DNA"/>
</dbReference>
<dbReference type="AlphaFoldDB" id="A0A173Z1U3"/>
<dbReference type="EMBL" id="WKPO01000018">
    <property type="protein sequence ID" value="MSB49626.1"/>
    <property type="molecule type" value="Genomic_DNA"/>
</dbReference>
<dbReference type="GeneID" id="89522093"/>
<evidence type="ECO:0000313" key="1">
    <source>
        <dbReference type="EMBL" id="CUN69700.1"/>
    </source>
</evidence>
<evidence type="ECO:0000313" key="3">
    <source>
        <dbReference type="EMBL" id="MDB7933547.1"/>
    </source>
</evidence>
<dbReference type="Proteomes" id="UP001211006">
    <property type="component" value="Unassembled WGS sequence"/>
</dbReference>